<dbReference type="PROSITE" id="PS51462">
    <property type="entry name" value="NUDIX"/>
    <property type="match status" value="1"/>
</dbReference>
<feature type="domain" description="Nudix hydrolase" evidence="1">
    <location>
        <begin position="1"/>
        <end position="142"/>
    </location>
</feature>
<dbReference type="InterPro" id="IPR000086">
    <property type="entry name" value="NUDIX_hydrolase_dom"/>
</dbReference>
<dbReference type="SUPFAM" id="SSF55811">
    <property type="entry name" value="Nudix"/>
    <property type="match status" value="1"/>
</dbReference>
<proteinExistence type="predicted"/>
<dbReference type="GO" id="GO:0006754">
    <property type="term" value="P:ATP biosynthetic process"/>
    <property type="evidence" value="ECO:0007669"/>
    <property type="project" value="TreeGrafter"/>
</dbReference>
<gene>
    <name evidence="2" type="ORF">Afil01_00040</name>
</gene>
<comment type="caution">
    <text evidence="2">The sequence shown here is derived from an EMBL/GenBank/DDBJ whole genome shotgun (WGS) entry which is preliminary data.</text>
</comment>
<accession>A0A9W6SG08</accession>
<dbReference type="Gene3D" id="3.90.79.10">
    <property type="entry name" value="Nucleoside Triphosphate Pyrophosphohydrolase"/>
    <property type="match status" value="1"/>
</dbReference>
<name>A0A9W6SG08_9ACTN</name>
<dbReference type="PANTHER" id="PTHR21340:SF7">
    <property type="entry name" value="NUDIX HYDROLASE DOMAIN-CONTAINING PROTEIN"/>
    <property type="match status" value="1"/>
</dbReference>
<dbReference type="GO" id="GO:0006167">
    <property type="term" value="P:AMP biosynthetic process"/>
    <property type="evidence" value="ECO:0007669"/>
    <property type="project" value="TreeGrafter"/>
</dbReference>
<reference evidence="2" key="1">
    <citation type="submission" date="2023-03" db="EMBL/GenBank/DDBJ databases">
        <title>Actinorhabdospora filicis NBRC 111898.</title>
        <authorList>
            <person name="Ichikawa N."/>
            <person name="Sato H."/>
            <person name="Tonouchi N."/>
        </authorList>
    </citation>
    <scope>NUCLEOTIDE SEQUENCE</scope>
    <source>
        <strain evidence="2">NBRC 111898</strain>
    </source>
</reference>
<dbReference type="GO" id="GO:0004081">
    <property type="term" value="F:bis(5'-nucleosyl)-tetraphosphatase (asymmetrical) activity"/>
    <property type="evidence" value="ECO:0007669"/>
    <property type="project" value="TreeGrafter"/>
</dbReference>
<dbReference type="EMBL" id="BSTX01000001">
    <property type="protein sequence ID" value="GLZ75197.1"/>
    <property type="molecule type" value="Genomic_DNA"/>
</dbReference>
<dbReference type="Proteomes" id="UP001165079">
    <property type="component" value="Unassembled WGS sequence"/>
</dbReference>
<dbReference type="Pfam" id="PF00293">
    <property type="entry name" value="NUDIX"/>
    <property type="match status" value="1"/>
</dbReference>
<keyword evidence="3" id="KW-1185">Reference proteome</keyword>
<dbReference type="RefSeq" id="WP_285660442.1">
    <property type="nucleotide sequence ID" value="NZ_BSTX01000001.1"/>
</dbReference>
<dbReference type="PANTHER" id="PTHR21340">
    <property type="entry name" value="DIADENOSINE 5,5-P1,P4-TETRAPHOSPHATE PYROPHOSPHOHYDROLASE MUTT"/>
    <property type="match status" value="1"/>
</dbReference>
<dbReference type="CDD" id="cd04662">
    <property type="entry name" value="NUDIX_Hydrolase"/>
    <property type="match status" value="1"/>
</dbReference>
<evidence type="ECO:0000313" key="2">
    <source>
        <dbReference type="EMBL" id="GLZ75197.1"/>
    </source>
</evidence>
<sequence length="142" mass="15529">MRSAGILLHRRGEVLLAHMGGPFWARKDAGAWTIPKGELAGGEEPWDAARREWVEELGVPVPEGPVRDLGEVTQKAGKVVRAFAIEGELDPSSITPGTFAMVWPPGSGVEREFPEVDRVAWFSPEEAAARMVAAQREFLARL</sequence>
<dbReference type="InterPro" id="IPR015797">
    <property type="entry name" value="NUDIX_hydrolase-like_dom_sf"/>
</dbReference>
<dbReference type="InterPro" id="IPR051325">
    <property type="entry name" value="Nudix_hydrolase_domain"/>
</dbReference>
<dbReference type="AlphaFoldDB" id="A0A9W6SG08"/>
<organism evidence="2 3">
    <name type="scientific">Actinorhabdospora filicis</name>
    <dbReference type="NCBI Taxonomy" id="1785913"/>
    <lineage>
        <taxon>Bacteria</taxon>
        <taxon>Bacillati</taxon>
        <taxon>Actinomycetota</taxon>
        <taxon>Actinomycetes</taxon>
        <taxon>Micromonosporales</taxon>
        <taxon>Micromonosporaceae</taxon>
        <taxon>Actinorhabdospora</taxon>
    </lineage>
</organism>
<evidence type="ECO:0000259" key="1">
    <source>
        <dbReference type="PROSITE" id="PS51462"/>
    </source>
</evidence>
<evidence type="ECO:0000313" key="3">
    <source>
        <dbReference type="Proteomes" id="UP001165079"/>
    </source>
</evidence>
<protein>
    <submittedName>
        <fullName evidence="2">DNA mismatch repair protein MutT</fullName>
    </submittedName>
</protein>